<comment type="subcellular location">
    <subcellularLocation>
        <location evidence="4">Cytoplasm</location>
    </subcellularLocation>
</comment>
<keyword evidence="12" id="KW-0479">Metal-binding</keyword>
<accession>Q1ZB45</accession>
<evidence type="ECO:0000256" key="3">
    <source>
        <dbReference type="ARBA" id="ARBA00001946"/>
    </source>
</evidence>
<dbReference type="EMBL" id="AAPH01000001">
    <property type="protein sequence ID" value="EAS45297.1"/>
    <property type="molecule type" value="Genomic_DNA"/>
</dbReference>
<evidence type="ECO:0000313" key="17">
    <source>
        <dbReference type="EMBL" id="EAS45297.1"/>
    </source>
</evidence>
<keyword evidence="14" id="KW-0460">Magnesium</keyword>
<evidence type="ECO:0000256" key="2">
    <source>
        <dbReference type="ARBA" id="ARBA00001401"/>
    </source>
</evidence>
<dbReference type="PROSITE" id="PS00372">
    <property type="entry name" value="PTS_EIIA_TYPE_2_HIS"/>
    <property type="match status" value="1"/>
</dbReference>
<dbReference type="GO" id="GO:0016301">
    <property type="term" value="F:kinase activity"/>
    <property type="evidence" value="ECO:0007669"/>
    <property type="project" value="UniProtKB-KW"/>
</dbReference>
<dbReference type="PROSITE" id="PS00370">
    <property type="entry name" value="PEP_ENZYMES_PHOS_SITE"/>
    <property type="match status" value="1"/>
</dbReference>
<dbReference type="InterPro" id="IPR004715">
    <property type="entry name" value="PTS_IIA_fruc"/>
</dbReference>
<dbReference type="Pfam" id="PF00359">
    <property type="entry name" value="PTS_EIIA_2"/>
    <property type="match status" value="1"/>
</dbReference>
<keyword evidence="6" id="KW-0813">Transport</keyword>
<keyword evidence="17" id="KW-0670">Pyruvate</keyword>
<dbReference type="InterPro" id="IPR018274">
    <property type="entry name" value="PEP_util_AS"/>
</dbReference>
<keyword evidence="7" id="KW-0963">Cytoplasm</keyword>
<comment type="catalytic activity">
    <reaction evidence="1">
        <text>L-histidyl-[protein] + phosphoenolpyruvate = N(pros)-phospho-L-histidyl-[protein] + pyruvate</text>
        <dbReference type="Rhea" id="RHEA:23880"/>
        <dbReference type="Rhea" id="RHEA-COMP:9745"/>
        <dbReference type="Rhea" id="RHEA-COMP:9746"/>
        <dbReference type="ChEBI" id="CHEBI:15361"/>
        <dbReference type="ChEBI" id="CHEBI:29979"/>
        <dbReference type="ChEBI" id="CHEBI:58702"/>
        <dbReference type="ChEBI" id="CHEBI:64837"/>
        <dbReference type="EC" id="2.7.3.9"/>
    </reaction>
</comment>
<dbReference type="NCBIfam" id="TIGR00848">
    <property type="entry name" value="fruA"/>
    <property type="match status" value="1"/>
</dbReference>
<dbReference type="CDD" id="cd00211">
    <property type="entry name" value="PTS_IIA_fru"/>
    <property type="match status" value="1"/>
</dbReference>
<evidence type="ECO:0000259" key="16">
    <source>
        <dbReference type="PROSITE" id="PS51350"/>
    </source>
</evidence>
<dbReference type="NCBIfam" id="TIGR01417">
    <property type="entry name" value="PTS_I_fam"/>
    <property type="match status" value="1"/>
</dbReference>
<dbReference type="InterPro" id="IPR001020">
    <property type="entry name" value="PTS_HPr_His_P_site"/>
</dbReference>
<protein>
    <submittedName>
        <fullName evidence="17">Phosphoenolpyruvate-protein phosphotransferase ptsA</fullName>
    </submittedName>
</protein>
<dbReference type="GO" id="GO:0016020">
    <property type="term" value="C:membrane"/>
    <property type="evidence" value="ECO:0007669"/>
    <property type="project" value="InterPro"/>
</dbReference>
<evidence type="ECO:0000256" key="10">
    <source>
        <dbReference type="ARBA" id="ARBA00022679"/>
    </source>
</evidence>
<dbReference type="Gene3D" id="1.10.274.10">
    <property type="entry name" value="PtsI, HPr-binding domain"/>
    <property type="match status" value="1"/>
</dbReference>
<dbReference type="CDD" id="cd00367">
    <property type="entry name" value="PTS-HPr_like"/>
    <property type="match status" value="1"/>
</dbReference>
<dbReference type="SUPFAM" id="SSF55804">
    <property type="entry name" value="Phoshotransferase/anion transport protein"/>
    <property type="match status" value="1"/>
</dbReference>
<evidence type="ECO:0000256" key="8">
    <source>
        <dbReference type="ARBA" id="ARBA00022553"/>
    </source>
</evidence>
<dbReference type="SUPFAM" id="SSF51621">
    <property type="entry name" value="Phosphoenolpyruvate/pyruvate domain"/>
    <property type="match status" value="1"/>
</dbReference>
<dbReference type="InterPro" id="IPR000032">
    <property type="entry name" value="HPr-like"/>
</dbReference>
<dbReference type="HOGENOM" id="CLU_007308_5_0_6"/>
<feature type="domain" description="HPr" evidence="16">
    <location>
        <begin position="5"/>
        <end position="101"/>
    </location>
</feature>
<evidence type="ECO:0000256" key="5">
    <source>
        <dbReference type="ARBA" id="ARBA00007837"/>
    </source>
</evidence>
<dbReference type="InterPro" id="IPR015813">
    <property type="entry name" value="Pyrv/PenolPyrv_kinase-like_dom"/>
</dbReference>
<evidence type="ECO:0000256" key="7">
    <source>
        <dbReference type="ARBA" id="ARBA00022490"/>
    </source>
</evidence>
<keyword evidence="13" id="KW-0418">Kinase</keyword>
<dbReference type="AlphaFoldDB" id="Q1ZB45"/>
<dbReference type="SUPFAM" id="SSF52009">
    <property type="entry name" value="Phosphohistidine domain"/>
    <property type="match status" value="1"/>
</dbReference>
<dbReference type="InterPro" id="IPR036637">
    <property type="entry name" value="Phosphohistidine_dom_sf"/>
</dbReference>
<dbReference type="InterPro" id="IPR050499">
    <property type="entry name" value="PEP-utilizing_PTS_enzyme"/>
</dbReference>
<feature type="domain" description="PTS EIIA type-2" evidence="15">
    <location>
        <begin position="689"/>
        <end position="832"/>
    </location>
</feature>
<dbReference type="PANTHER" id="PTHR46244:SF4">
    <property type="entry name" value="MULTIPHOSPHORYL TRANSFER PROTEIN 1-RELATED"/>
    <property type="match status" value="1"/>
</dbReference>
<dbReference type="Gene3D" id="3.20.20.60">
    <property type="entry name" value="Phosphoenolpyruvate-binding domains"/>
    <property type="match status" value="1"/>
</dbReference>
<dbReference type="InterPro" id="IPR040442">
    <property type="entry name" value="Pyrv_kinase-like_dom_sf"/>
</dbReference>
<dbReference type="Gene3D" id="3.30.1340.10">
    <property type="entry name" value="HPr-like"/>
    <property type="match status" value="1"/>
</dbReference>
<evidence type="ECO:0000259" key="15">
    <source>
        <dbReference type="PROSITE" id="PS51094"/>
    </source>
</evidence>
<dbReference type="GO" id="GO:0009401">
    <property type="term" value="P:phosphoenolpyruvate-dependent sugar phosphotransferase system"/>
    <property type="evidence" value="ECO:0007669"/>
    <property type="project" value="UniProtKB-KW"/>
</dbReference>
<dbReference type="GO" id="GO:0005737">
    <property type="term" value="C:cytoplasm"/>
    <property type="evidence" value="ECO:0007669"/>
    <property type="project" value="UniProtKB-SubCell"/>
</dbReference>
<keyword evidence="8" id="KW-0597">Phosphoprotein</keyword>
<dbReference type="InterPro" id="IPR016152">
    <property type="entry name" value="PTrfase/Anion_transptr"/>
</dbReference>
<name>Q1ZB45_9GAMM</name>
<dbReference type="PRINTS" id="PR01736">
    <property type="entry name" value="PHPHTRNFRASE"/>
</dbReference>
<gene>
    <name evidence="17" type="ORF">P3TCK_02951</name>
</gene>
<comment type="caution">
    <text evidence="17">The sequence shown here is derived from an EMBL/GenBank/DDBJ whole genome shotgun (WGS) entry which is preliminary data.</text>
</comment>
<evidence type="ECO:0000256" key="1">
    <source>
        <dbReference type="ARBA" id="ARBA00000683"/>
    </source>
</evidence>
<dbReference type="InterPro" id="IPR035895">
    <property type="entry name" value="HPr-like_sf"/>
</dbReference>
<dbReference type="PANTHER" id="PTHR46244">
    <property type="entry name" value="PHOSPHOENOLPYRUVATE-PROTEIN PHOSPHOTRANSFERASE"/>
    <property type="match status" value="1"/>
</dbReference>
<dbReference type="Pfam" id="PF05524">
    <property type="entry name" value="PEP-utilisers_N"/>
    <property type="match status" value="1"/>
</dbReference>
<comment type="catalytic activity">
    <reaction evidence="2">
        <text>D-fructose(out) + N(pros)-phospho-L-histidyl-[protein] = D-fructose 1-phosphate(in) + L-histidyl-[protein]</text>
        <dbReference type="Rhea" id="RHEA:49252"/>
        <dbReference type="Rhea" id="RHEA-COMP:9745"/>
        <dbReference type="Rhea" id="RHEA-COMP:9746"/>
        <dbReference type="ChEBI" id="CHEBI:29979"/>
        <dbReference type="ChEBI" id="CHEBI:37721"/>
        <dbReference type="ChEBI" id="CHEBI:58674"/>
        <dbReference type="ChEBI" id="CHEBI:64837"/>
        <dbReference type="EC" id="2.7.1.202"/>
    </reaction>
</comment>
<dbReference type="InterPro" id="IPR006318">
    <property type="entry name" value="PTS_EI-like"/>
</dbReference>
<dbReference type="SUPFAM" id="SSF47831">
    <property type="entry name" value="Enzyme I of the PEP:sugar phosphotransferase system HPr-binding (sub)domain"/>
    <property type="match status" value="1"/>
</dbReference>
<evidence type="ECO:0000256" key="11">
    <source>
        <dbReference type="ARBA" id="ARBA00022683"/>
    </source>
</evidence>
<dbReference type="GO" id="GO:0046872">
    <property type="term" value="F:metal ion binding"/>
    <property type="evidence" value="ECO:0007669"/>
    <property type="project" value="UniProtKB-KW"/>
</dbReference>
<dbReference type="InterPro" id="IPR008279">
    <property type="entry name" value="PEP-util_enz_mobile_dom"/>
</dbReference>
<dbReference type="PROSITE" id="PS00369">
    <property type="entry name" value="PTS_HPR_HIS"/>
    <property type="match status" value="1"/>
</dbReference>
<dbReference type="InterPro" id="IPR036618">
    <property type="entry name" value="PtsI_HPr-bd_sf"/>
</dbReference>
<dbReference type="PROSITE" id="PS51094">
    <property type="entry name" value="PTS_EIIA_TYPE_2"/>
    <property type="match status" value="1"/>
</dbReference>
<dbReference type="PRINTS" id="PR00107">
    <property type="entry name" value="PHOSPHOCPHPR"/>
</dbReference>
<dbReference type="SUPFAM" id="SSF55594">
    <property type="entry name" value="HPr-like"/>
    <property type="match status" value="1"/>
</dbReference>
<dbReference type="Proteomes" id="UP000003789">
    <property type="component" value="Unassembled WGS sequence"/>
</dbReference>
<comment type="cofactor">
    <cofactor evidence="3">
        <name>Mg(2+)</name>
        <dbReference type="ChEBI" id="CHEBI:18420"/>
    </cofactor>
</comment>
<dbReference type="PROSITE" id="PS51350">
    <property type="entry name" value="PTS_HPR_DOM"/>
    <property type="match status" value="1"/>
</dbReference>
<dbReference type="Pfam" id="PF00381">
    <property type="entry name" value="PTS-HPr"/>
    <property type="match status" value="1"/>
</dbReference>
<dbReference type="Gene3D" id="3.40.930.10">
    <property type="entry name" value="Mannitol-specific EII, Chain A"/>
    <property type="match status" value="1"/>
</dbReference>
<dbReference type="Gene3D" id="3.50.30.10">
    <property type="entry name" value="Phosphohistidine domain"/>
    <property type="match status" value="1"/>
</dbReference>
<evidence type="ECO:0000313" key="18">
    <source>
        <dbReference type="Proteomes" id="UP000003789"/>
    </source>
</evidence>
<keyword evidence="11" id="KW-0598">Phosphotransferase system</keyword>
<evidence type="ECO:0000256" key="14">
    <source>
        <dbReference type="ARBA" id="ARBA00022842"/>
    </source>
</evidence>
<dbReference type="Pfam" id="PF02896">
    <property type="entry name" value="PEP-utilizers_C"/>
    <property type="match status" value="1"/>
</dbReference>
<evidence type="ECO:0000256" key="13">
    <source>
        <dbReference type="ARBA" id="ARBA00022777"/>
    </source>
</evidence>
<evidence type="ECO:0000256" key="4">
    <source>
        <dbReference type="ARBA" id="ARBA00004496"/>
    </source>
</evidence>
<dbReference type="GO" id="GO:0008982">
    <property type="term" value="F:protein-N(PI)-phosphohistidine-sugar phosphotransferase activity"/>
    <property type="evidence" value="ECO:0007669"/>
    <property type="project" value="InterPro"/>
</dbReference>
<organism evidence="17 18">
    <name type="scientific">Photobacterium profundum 3TCK</name>
    <dbReference type="NCBI Taxonomy" id="314280"/>
    <lineage>
        <taxon>Bacteria</taxon>
        <taxon>Pseudomonadati</taxon>
        <taxon>Pseudomonadota</taxon>
        <taxon>Gammaproteobacteria</taxon>
        <taxon>Vibrionales</taxon>
        <taxon>Vibrionaceae</taxon>
        <taxon>Photobacterium</taxon>
    </lineage>
</organism>
<dbReference type="GO" id="GO:0008965">
    <property type="term" value="F:phosphoenolpyruvate-protein phosphotransferase activity"/>
    <property type="evidence" value="ECO:0007669"/>
    <property type="project" value="UniProtKB-EC"/>
</dbReference>
<keyword evidence="9" id="KW-0762">Sugar transport</keyword>
<dbReference type="InterPro" id="IPR002178">
    <property type="entry name" value="PTS_EIIA_type-2_dom"/>
</dbReference>
<evidence type="ECO:0000256" key="12">
    <source>
        <dbReference type="ARBA" id="ARBA00022723"/>
    </source>
</evidence>
<reference evidence="17 18" key="1">
    <citation type="submission" date="2006-03" db="EMBL/GenBank/DDBJ databases">
        <authorList>
            <person name="Bartlett D.H."/>
            <person name="Valle G."/>
            <person name="Lauro F.M."/>
            <person name="Vezzi A."/>
            <person name="Simonato F."/>
            <person name="Eloe E."/>
            <person name="Vitulo N."/>
            <person name="Stratton T.K."/>
            <person name="D'angelo M."/>
            <person name="Ferriera S."/>
            <person name="Johnson J."/>
            <person name="Kravitz S."/>
            <person name="Beeson K."/>
            <person name="Sutton G."/>
            <person name="Rogers Y."/>
            <person name="Friedman R."/>
            <person name="Frazier M."/>
            <person name="Venter J.C."/>
        </authorList>
    </citation>
    <scope>NUCLEOTIDE SEQUENCE [LARGE SCALE GENOMIC DNA]</scope>
    <source>
        <strain evidence="17 18">3TCK</strain>
    </source>
</reference>
<dbReference type="InterPro" id="IPR000121">
    <property type="entry name" value="PEP_util_C"/>
</dbReference>
<evidence type="ECO:0000256" key="9">
    <source>
        <dbReference type="ARBA" id="ARBA00022597"/>
    </source>
</evidence>
<comment type="similarity">
    <text evidence="5">Belongs to the PEP-utilizing enzyme family.</text>
</comment>
<proteinExistence type="inferred from homology"/>
<dbReference type="Pfam" id="PF00391">
    <property type="entry name" value="PEP-utilizers"/>
    <property type="match status" value="1"/>
</dbReference>
<sequence>MKANMLEIHFICPLPNGVHARPATEIELRANKFKSDITIENVTKKTSANAKSVLSMIGADILLGDECRFIIQGEDEQEAHRHLGIFVDQELTGIDSPQAEVTGREAKALPGYLRRTKPNLLRGSIAASGIGRGRPEVVGCVDLHALAAELPVVSLDDKVAAIDLALTKTRQDLEDQIALAGDDVRTILTAHLSILNDATLTANIEKNLGQCNAVAVIAATSDELCESLLHSESAYLRERALDIRDIASRLASNIVGYSVSADMHLTQDSVIISNSLLTPSQLLALPLDKIKGLVMGEGGDTSHTVILARSFGIPTLSGIKEAATLCRQASVVILDADIGALVIDPSSDTDRYYMLEAQKKELIERRLKMVKFRKIATKDHVPVNVSANIVTSGEIDTVLDNGADGVGLYRTEMLFCECSAPPSEQEQFDHYRRVIEKAQGKKVIIRTLDIGGDKPCEFMGFPNEENPFLGYRAIRMYSEYIEIIKNQFRALIRASQFGDVSIMVPMISNLDEIRWIRSLLDALRTELEQQGVAIGKVSLGIMVEVPSTLYLLEKSSEYIDFVSIGSNDLTQYFFACDRGNEHVAYLYNHRDPSFLALIRDIVARANSAGLDVSMCGEMAADPVSIPLLVGAGLQNFSMSASRIGLTKELVESLSQSSCQTLLEEAISSESSKAVTALVEEAFAVNQQKYILDESLIFTHQSLATKADVIKVLTDNLEVQQRTGTAADVDRDIWEREAIFSTALGFSVAVPHCKSEYVIHNSLSVMTLEKPISWGEGIDVEMIIMITVNKSDSDDTHMKVFSKIARKLMHEEFRNALLNSSDRQDVLALMQETITV</sequence>
<dbReference type="InterPro" id="IPR008731">
    <property type="entry name" value="PTS_EIN"/>
</dbReference>
<keyword evidence="10 17" id="KW-0808">Transferase</keyword>
<evidence type="ECO:0000256" key="6">
    <source>
        <dbReference type="ARBA" id="ARBA00022448"/>
    </source>
</evidence>